<evidence type="ECO:0000313" key="2">
    <source>
        <dbReference type="Proteomes" id="UP000887565"/>
    </source>
</evidence>
<feature type="compositionally biased region" description="Polar residues" evidence="1">
    <location>
        <begin position="65"/>
        <end position="74"/>
    </location>
</feature>
<dbReference type="AlphaFoldDB" id="A0A915J447"/>
<dbReference type="Proteomes" id="UP000887565">
    <property type="component" value="Unplaced"/>
</dbReference>
<sequence length="96" mass="10475">MGKSTANNEVESVPNGFMNFKTKPAIKAQKNERQSKVQFVEKTVDEPINEEKTGLIHRPQTISCNRSHTSSKLNKTPPIGAPNATETPAAAEADKI</sequence>
<protein>
    <submittedName>
        <fullName evidence="3">Uncharacterized protein</fullName>
    </submittedName>
</protein>
<feature type="compositionally biased region" description="Low complexity" evidence="1">
    <location>
        <begin position="81"/>
        <end position="96"/>
    </location>
</feature>
<evidence type="ECO:0000256" key="1">
    <source>
        <dbReference type="SAM" id="MobiDB-lite"/>
    </source>
</evidence>
<name>A0A915J447_ROMCU</name>
<feature type="region of interest" description="Disordered" evidence="1">
    <location>
        <begin position="65"/>
        <end position="96"/>
    </location>
</feature>
<keyword evidence="2" id="KW-1185">Reference proteome</keyword>
<proteinExistence type="predicted"/>
<reference evidence="3" key="1">
    <citation type="submission" date="2022-11" db="UniProtKB">
        <authorList>
            <consortium name="WormBaseParasite"/>
        </authorList>
    </citation>
    <scope>IDENTIFICATION</scope>
</reference>
<accession>A0A915J447</accession>
<organism evidence="2 3">
    <name type="scientific">Romanomermis culicivorax</name>
    <name type="common">Nematode worm</name>
    <dbReference type="NCBI Taxonomy" id="13658"/>
    <lineage>
        <taxon>Eukaryota</taxon>
        <taxon>Metazoa</taxon>
        <taxon>Ecdysozoa</taxon>
        <taxon>Nematoda</taxon>
        <taxon>Enoplea</taxon>
        <taxon>Dorylaimia</taxon>
        <taxon>Mermithida</taxon>
        <taxon>Mermithoidea</taxon>
        <taxon>Mermithidae</taxon>
        <taxon>Romanomermis</taxon>
    </lineage>
</organism>
<dbReference type="WBParaSite" id="nRc.2.0.1.t21242-RA">
    <property type="protein sequence ID" value="nRc.2.0.1.t21242-RA"/>
    <property type="gene ID" value="nRc.2.0.1.g21242"/>
</dbReference>
<evidence type="ECO:0000313" key="3">
    <source>
        <dbReference type="WBParaSite" id="nRc.2.0.1.t21242-RA"/>
    </source>
</evidence>